<evidence type="ECO:0000256" key="9">
    <source>
        <dbReference type="ARBA" id="ARBA00023180"/>
    </source>
</evidence>
<evidence type="ECO:0000259" key="11">
    <source>
        <dbReference type="PROSITE" id="PS50835"/>
    </source>
</evidence>
<dbReference type="GO" id="GO:1903037">
    <property type="term" value="P:regulation of leukocyte cell-cell adhesion"/>
    <property type="evidence" value="ECO:0007669"/>
    <property type="project" value="UniProtKB-ARBA"/>
</dbReference>
<dbReference type="GO" id="GO:0050863">
    <property type="term" value="P:regulation of T cell activation"/>
    <property type="evidence" value="ECO:0007669"/>
    <property type="project" value="UniProtKB-ARBA"/>
</dbReference>
<dbReference type="InterPro" id="IPR013783">
    <property type="entry name" value="Ig-like_fold"/>
</dbReference>
<evidence type="ECO:0000256" key="5">
    <source>
        <dbReference type="ARBA" id="ARBA00022989"/>
    </source>
</evidence>
<evidence type="ECO:0000256" key="10">
    <source>
        <dbReference type="ARBA" id="ARBA00023319"/>
    </source>
</evidence>
<keyword evidence="8" id="KW-0675">Receptor</keyword>
<keyword evidence="7" id="KW-1015">Disulfide bond</keyword>
<dbReference type="Proteomes" id="UP000265180">
    <property type="component" value="Chromosome 20"/>
</dbReference>
<evidence type="ECO:0000256" key="3">
    <source>
        <dbReference type="ARBA" id="ARBA00022692"/>
    </source>
</evidence>
<evidence type="ECO:0000256" key="2">
    <source>
        <dbReference type="ARBA" id="ARBA00022475"/>
    </source>
</evidence>
<keyword evidence="5" id="KW-1133">Transmembrane helix</keyword>
<dbReference type="AlphaFoldDB" id="A0A3P9M9N0"/>
<keyword evidence="4" id="KW-0732">Signal</keyword>
<keyword evidence="10" id="KW-0393">Immunoglobulin domain</keyword>
<organism evidence="12 13">
    <name type="scientific">Oryzias latipes</name>
    <name type="common">Japanese rice fish</name>
    <name type="synonym">Japanese killifish</name>
    <dbReference type="NCBI Taxonomy" id="8090"/>
    <lineage>
        <taxon>Eukaryota</taxon>
        <taxon>Metazoa</taxon>
        <taxon>Chordata</taxon>
        <taxon>Craniata</taxon>
        <taxon>Vertebrata</taxon>
        <taxon>Euteleostomi</taxon>
        <taxon>Actinopterygii</taxon>
        <taxon>Neopterygii</taxon>
        <taxon>Teleostei</taxon>
        <taxon>Neoteleostei</taxon>
        <taxon>Acanthomorphata</taxon>
        <taxon>Ovalentaria</taxon>
        <taxon>Atherinomorphae</taxon>
        <taxon>Beloniformes</taxon>
        <taxon>Adrianichthyidae</taxon>
        <taxon>Oryziinae</taxon>
        <taxon>Oryzias</taxon>
    </lineage>
</organism>
<dbReference type="InterPro" id="IPR013106">
    <property type="entry name" value="Ig_V-set"/>
</dbReference>
<evidence type="ECO:0000256" key="4">
    <source>
        <dbReference type="ARBA" id="ARBA00022729"/>
    </source>
</evidence>
<sequence>ISTLTHLSLMFADAEVSCQLGQSCILPCRFTPGDDLVIHWFKMTPTLTEVHSFCYNDKDQWGHLDQKFGGRTSLFQDQISKGNASLQLTGVMVQDEGRYQCHTICGQQQYSATRRTLDTTALTDNYERS</sequence>
<dbReference type="SMART" id="SM00406">
    <property type="entry name" value="IGv"/>
    <property type="match status" value="1"/>
</dbReference>
<reference evidence="12" key="3">
    <citation type="submission" date="2025-08" db="UniProtKB">
        <authorList>
            <consortium name="Ensembl"/>
        </authorList>
    </citation>
    <scope>IDENTIFICATION</scope>
    <source>
        <strain evidence="12">HNI</strain>
    </source>
</reference>
<protein>
    <recommendedName>
        <fullName evidence="11">Ig-like domain-containing protein</fullName>
    </recommendedName>
</protein>
<name>A0A3P9M9N0_ORYLA</name>
<evidence type="ECO:0000313" key="12">
    <source>
        <dbReference type="Ensembl" id="ENSORLP00020029558.1"/>
    </source>
</evidence>
<reference key="1">
    <citation type="journal article" date="2007" name="Nature">
        <title>The medaka draft genome and insights into vertebrate genome evolution.</title>
        <authorList>
            <person name="Kasahara M."/>
            <person name="Naruse K."/>
            <person name="Sasaki S."/>
            <person name="Nakatani Y."/>
            <person name="Qu W."/>
            <person name="Ahsan B."/>
            <person name="Yamada T."/>
            <person name="Nagayasu Y."/>
            <person name="Doi K."/>
            <person name="Kasai Y."/>
            <person name="Jindo T."/>
            <person name="Kobayashi D."/>
            <person name="Shimada A."/>
            <person name="Toyoda A."/>
            <person name="Kuroki Y."/>
            <person name="Fujiyama A."/>
            <person name="Sasaki T."/>
            <person name="Shimizu A."/>
            <person name="Asakawa S."/>
            <person name="Shimizu N."/>
            <person name="Hashimoto S."/>
            <person name="Yang J."/>
            <person name="Lee Y."/>
            <person name="Matsushima K."/>
            <person name="Sugano S."/>
            <person name="Sakaizumi M."/>
            <person name="Narita T."/>
            <person name="Ohishi K."/>
            <person name="Haga S."/>
            <person name="Ohta F."/>
            <person name="Nomoto H."/>
            <person name="Nogata K."/>
            <person name="Morishita T."/>
            <person name="Endo T."/>
            <person name="Shin-I T."/>
            <person name="Takeda H."/>
            <person name="Morishita S."/>
            <person name="Kohara Y."/>
        </authorList>
    </citation>
    <scope>NUCLEOTIDE SEQUENCE [LARGE SCALE GENOMIC DNA]</scope>
    <source>
        <strain>Hd-rR</strain>
    </source>
</reference>
<dbReference type="PANTHER" id="PTHR25466">
    <property type="entry name" value="T-LYMPHOCYTE ACTIVATION ANTIGEN"/>
    <property type="match status" value="1"/>
</dbReference>
<keyword evidence="6" id="KW-0472">Membrane</keyword>
<evidence type="ECO:0000256" key="8">
    <source>
        <dbReference type="ARBA" id="ARBA00023170"/>
    </source>
</evidence>
<reference evidence="12" key="4">
    <citation type="submission" date="2025-09" db="UniProtKB">
        <authorList>
            <consortium name="Ensembl"/>
        </authorList>
    </citation>
    <scope>IDENTIFICATION</scope>
    <source>
        <strain evidence="12">HNI</strain>
    </source>
</reference>
<dbReference type="PROSITE" id="PS50835">
    <property type="entry name" value="IG_LIKE"/>
    <property type="match status" value="1"/>
</dbReference>
<dbReference type="FunFam" id="2.60.40.10:FF:000142">
    <property type="entry name" value="V-set domain-containing T-cell activation inhibitor 1"/>
    <property type="match status" value="1"/>
</dbReference>
<evidence type="ECO:0000313" key="13">
    <source>
        <dbReference type="Proteomes" id="UP000265180"/>
    </source>
</evidence>
<comment type="subcellular location">
    <subcellularLocation>
        <location evidence="1">Cell membrane</location>
        <topology evidence="1">Single-pass type I membrane protein</topology>
    </subcellularLocation>
</comment>
<feature type="domain" description="Ig-like" evidence="11">
    <location>
        <begin position="1"/>
        <end position="118"/>
    </location>
</feature>
<dbReference type="GO" id="GO:0005886">
    <property type="term" value="C:plasma membrane"/>
    <property type="evidence" value="ECO:0007669"/>
    <property type="project" value="UniProtKB-SubCell"/>
</dbReference>
<evidence type="ECO:0000256" key="7">
    <source>
        <dbReference type="ARBA" id="ARBA00023157"/>
    </source>
</evidence>
<keyword evidence="3" id="KW-0812">Transmembrane</keyword>
<evidence type="ECO:0000256" key="1">
    <source>
        <dbReference type="ARBA" id="ARBA00004251"/>
    </source>
</evidence>
<reference evidence="12 13" key="2">
    <citation type="submission" date="2017-04" db="EMBL/GenBank/DDBJ databases">
        <title>CpG methylation of centromeres and impact of large insertions on vertebrate speciation.</title>
        <authorList>
            <person name="Ichikawa K."/>
            <person name="Yoshimura J."/>
            <person name="Morishita S."/>
        </authorList>
    </citation>
    <scope>NUCLEOTIDE SEQUENCE</scope>
    <source>
        <strain evidence="12 13">HNI</strain>
    </source>
</reference>
<dbReference type="Pfam" id="PF07686">
    <property type="entry name" value="V-set"/>
    <property type="match status" value="1"/>
</dbReference>
<keyword evidence="9" id="KW-0325">Glycoprotein</keyword>
<dbReference type="SUPFAM" id="SSF48726">
    <property type="entry name" value="Immunoglobulin"/>
    <property type="match status" value="1"/>
</dbReference>
<dbReference type="InterPro" id="IPR036179">
    <property type="entry name" value="Ig-like_dom_sf"/>
</dbReference>
<proteinExistence type="predicted"/>
<dbReference type="Ensembl" id="ENSORLT00020032301.1">
    <property type="protein sequence ID" value="ENSORLP00020029558.1"/>
    <property type="gene ID" value="ENSORLG00020013550.1"/>
</dbReference>
<dbReference type="InterPro" id="IPR007110">
    <property type="entry name" value="Ig-like_dom"/>
</dbReference>
<dbReference type="InterPro" id="IPR051713">
    <property type="entry name" value="T-cell_Activation_Regulation"/>
</dbReference>
<dbReference type="PANTHER" id="PTHR25466:SF14">
    <property type="entry name" value="BUTYROPHILIN SUBFAMILY 2 MEMBER A2-LIKE-RELATED"/>
    <property type="match status" value="1"/>
</dbReference>
<evidence type="ECO:0000256" key="6">
    <source>
        <dbReference type="ARBA" id="ARBA00023136"/>
    </source>
</evidence>
<keyword evidence="2" id="KW-1003">Cell membrane</keyword>
<dbReference type="Gene3D" id="2.60.40.10">
    <property type="entry name" value="Immunoglobulins"/>
    <property type="match status" value="1"/>
</dbReference>
<accession>A0A3P9M9N0</accession>